<feature type="region of interest" description="Disordered" evidence="1">
    <location>
        <begin position="35"/>
        <end position="57"/>
    </location>
</feature>
<evidence type="ECO:0000313" key="3">
    <source>
        <dbReference type="Proteomes" id="UP000195913"/>
    </source>
</evidence>
<organism evidence="2 3">
    <name type="scientific">Arthrobacter rhombi</name>
    <dbReference type="NCBI Taxonomy" id="71253"/>
    <lineage>
        <taxon>Bacteria</taxon>
        <taxon>Bacillati</taxon>
        <taxon>Actinomycetota</taxon>
        <taxon>Actinomycetes</taxon>
        <taxon>Micrococcales</taxon>
        <taxon>Micrococcaceae</taxon>
        <taxon>Arthrobacter</taxon>
    </lineage>
</organism>
<feature type="compositionally biased region" description="Polar residues" evidence="1">
    <location>
        <begin position="35"/>
        <end position="48"/>
    </location>
</feature>
<dbReference type="EMBL" id="FUHW01000027">
    <property type="protein sequence ID" value="SJM63612.1"/>
    <property type="molecule type" value="Genomic_DNA"/>
</dbReference>
<gene>
    <name evidence="2" type="ORF">FM101_08025</name>
</gene>
<protein>
    <submittedName>
        <fullName evidence="2">Uncharacterized protein</fullName>
    </submittedName>
</protein>
<dbReference type="AlphaFoldDB" id="A0A1R4G6H9"/>
<accession>A0A1R4G6H9</accession>
<evidence type="ECO:0000256" key="1">
    <source>
        <dbReference type="SAM" id="MobiDB-lite"/>
    </source>
</evidence>
<dbReference type="Proteomes" id="UP000195913">
    <property type="component" value="Unassembled WGS sequence"/>
</dbReference>
<keyword evidence="3" id="KW-1185">Reference proteome</keyword>
<evidence type="ECO:0000313" key="2">
    <source>
        <dbReference type="EMBL" id="SJM63612.1"/>
    </source>
</evidence>
<name>A0A1R4G6H9_9MICC</name>
<proteinExistence type="predicted"/>
<sequence length="65" mass="7083">MSAGASMVRDAVISFSDMVCSILLHENDRSTASLELGTDSTHYAQQHPRQPESDVPQVVCMKNCS</sequence>
<reference evidence="2 3" key="1">
    <citation type="submission" date="2017-02" db="EMBL/GenBank/DDBJ databases">
        <authorList>
            <person name="Peterson S.W."/>
        </authorList>
    </citation>
    <scope>NUCLEOTIDE SEQUENCE [LARGE SCALE GENOMIC DNA]</scope>
    <source>
        <strain evidence="2 3">B Ar 00.02</strain>
    </source>
</reference>